<dbReference type="HAMAP" id="MF_01447">
    <property type="entry name" value="Kae1_Bud32_arch"/>
    <property type="match status" value="1"/>
</dbReference>
<feature type="binding site" evidence="16">
    <location>
        <position position="256"/>
    </location>
    <ligand>
        <name>L-threonylcarbamoyladenylate</name>
        <dbReference type="ChEBI" id="CHEBI:73682"/>
    </ligand>
</feature>
<keyword evidence="3 16" id="KW-0723">Serine/threonine-protein kinase</keyword>
<dbReference type="PIRSF" id="PIRSF036401">
    <property type="entry name" value="Gcp_STYKS"/>
    <property type="match status" value="1"/>
</dbReference>
<dbReference type="NCBIfam" id="NF011462">
    <property type="entry name" value="PRK14879.1-3"/>
    <property type="match status" value="1"/>
</dbReference>
<evidence type="ECO:0000259" key="18">
    <source>
        <dbReference type="Pfam" id="PF01163"/>
    </source>
</evidence>
<evidence type="ECO:0000256" key="6">
    <source>
        <dbReference type="ARBA" id="ARBA00022723"/>
    </source>
</evidence>
<feature type="region of interest" description="Kae1" evidence="16">
    <location>
        <begin position="1"/>
        <end position="323"/>
    </location>
</feature>
<dbReference type="EC" id="2.3.1.234" evidence="16"/>
<dbReference type="InterPro" id="IPR017860">
    <property type="entry name" value="Peptidase_M22_CS"/>
</dbReference>
<organism evidence="19 20">
    <name type="scientific">Methanoculleus sediminis</name>
    <dbReference type="NCBI Taxonomy" id="1550566"/>
    <lineage>
        <taxon>Archaea</taxon>
        <taxon>Methanobacteriati</taxon>
        <taxon>Methanobacteriota</taxon>
        <taxon>Stenosarchaea group</taxon>
        <taxon>Methanomicrobia</taxon>
        <taxon>Methanomicrobiales</taxon>
        <taxon>Methanomicrobiaceae</taxon>
        <taxon>Methanoculleus</taxon>
    </lineage>
</organism>
<evidence type="ECO:0000256" key="4">
    <source>
        <dbReference type="ARBA" id="ARBA00022679"/>
    </source>
</evidence>
<reference evidence="19 20" key="1">
    <citation type="journal article" date="2015" name="Int. J. Syst. Evol. Microbiol.">
        <title>Methanoculleus sediminis sp. nov., a methanogen from sediments near a submarine mud volcano.</title>
        <authorList>
            <person name="Chen S.C."/>
            <person name="Chen M.F."/>
            <person name="Lai M.C."/>
            <person name="Weng C.Y."/>
            <person name="Wu S.Y."/>
            <person name="Lin S."/>
            <person name="Yang T.F."/>
            <person name="Chen P.C."/>
        </authorList>
    </citation>
    <scope>NUCLEOTIDE SEQUENCE [LARGE SCALE GENOMIC DNA]</scope>
    <source>
        <strain evidence="19 20">S3Fa</strain>
    </source>
</reference>
<comment type="catalytic activity">
    <reaction evidence="14 16">
        <text>L-threonylcarbamoyladenylate + adenosine(37) in tRNA = N(6)-L-threonylcarbamoyladenosine(37) in tRNA + AMP + H(+)</text>
        <dbReference type="Rhea" id="RHEA:37059"/>
        <dbReference type="Rhea" id="RHEA-COMP:10162"/>
        <dbReference type="Rhea" id="RHEA-COMP:10163"/>
        <dbReference type="ChEBI" id="CHEBI:15378"/>
        <dbReference type="ChEBI" id="CHEBI:73682"/>
        <dbReference type="ChEBI" id="CHEBI:74411"/>
        <dbReference type="ChEBI" id="CHEBI:74418"/>
        <dbReference type="ChEBI" id="CHEBI:456215"/>
        <dbReference type="EC" id="2.3.1.234"/>
    </reaction>
</comment>
<accession>A0A0H1R0W9</accession>
<keyword evidence="10 16" id="KW-0408">Iron</keyword>
<dbReference type="PANTHER" id="PTHR11735">
    <property type="entry name" value="TRNA N6-ADENOSINE THREONYLCARBAMOYLTRANSFERASE"/>
    <property type="match status" value="1"/>
</dbReference>
<proteinExistence type="inferred from homology"/>
<feature type="binding site" evidence="16">
    <location>
        <begin position="131"/>
        <end position="135"/>
    </location>
    <ligand>
        <name>L-threonylcarbamoyladenylate</name>
        <dbReference type="ChEBI" id="CHEBI:73682"/>
    </ligand>
</feature>
<keyword evidence="11 16" id="KW-0511">Multifunctional enzyme</keyword>
<evidence type="ECO:0000256" key="7">
    <source>
        <dbReference type="ARBA" id="ARBA00022741"/>
    </source>
</evidence>
<dbReference type="EC" id="2.7.11.1" evidence="16"/>
<feature type="binding site" evidence="16">
    <location>
        <position position="180"/>
    </location>
    <ligand>
        <name>L-threonylcarbamoyladenylate</name>
        <dbReference type="ChEBI" id="CHEBI:73682"/>
    </ligand>
</feature>
<dbReference type="PATRIC" id="fig|1550566.3.peg.1194"/>
<dbReference type="InterPro" id="IPR008266">
    <property type="entry name" value="Tyr_kinase_AS"/>
</dbReference>
<evidence type="ECO:0000313" key="19">
    <source>
        <dbReference type="EMBL" id="KLK88481.1"/>
    </source>
</evidence>
<dbReference type="PANTHER" id="PTHR11735:SF14">
    <property type="entry name" value="TRNA N6-ADENOSINE THREONYLCARBAMOYLTRANSFERASE"/>
    <property type="match status" value="1"/>
</dbReference>
<comment type="subunit">
    <text evidence="16">Component of the KEOPS complex that consists of Kae1, Bud32, Cgi121 and Pcc1; the whole complex dimerizes.</text>
</comment>
<dbReference type="InterPro" id="IPR009220">
    <property type="entry name" value="tRNA_threonyl_synthase/kinase"/>
</dbReference>
<keyword evidence="20" id="KW-1185">Reference proteome</keyword>
<dbReference type="GO" id="GO:0004674">
    <property type="term" value="F:protein serine/threonine kinase activity"/>
    <property type="evidence" value="ECO:0007669"/>
    <property type="project" value="UniProtKB-KW"/>
</dbReference>
<evidence type="ECO:0000256" key="10">
    <source>
        <dbReference type="ARBA" id="ARBA00023004"/>
    </source>
</evidence>
<evidence type="ECO:0000256" key="5">
    <source>
        <dbReference type="ARBA" id="ARBA00022694"/>
    </source>
</evidence>
<evidence type="ECO:0000256" key="2">
    <source>
        <dbReference type="ARBA" id="ARBA00022490"/>
    </source>
</evidence>
<feature type="binding site" evidence="16">
    <location>
        <position position="110"/>
    </location>
    <ligand>
        <name>Fe cation</name>
        <dbReference type="ChEBI" id="CHEBI:24875"/>
    </ligand>
</feature>
<dbReference type="HAMAP" id="MF_01446">
    <property type="entry name" value="Kae1"/>
    <property type="match status" value="1"/>
</dbReference>
<dbReference type="GO" id="GO:0004222">
    <property type="term" value="F:metalloendopeptidase activity"/>
    <property type="evidence" value="ECO:0007669"/>
    <property type="project" value="InterPro"/>
</dbReference>
<feature type="binding site" evidence="16">
    <location>
        <position position="163"/>
    </location>
    <ligand>
        <name>L-threonylcarbamoyladenylate</name>
        <dbReference type="ChEBI" id="CHEBI:73682"/>
    </ligand>
</feature>
<evidence type="ECO:0000256" key="13">
    <source>
        <dbReference type="ARBA" id="ARBA00047899"/>
    </source>
</evidence>
<evidence type="ECO:0000256" key="8">
    <source>
        <dbReference type="ARBA" id="ARBA00022777"/>
    </source>
</evidence>
<dbReference type="PRINTS" id="PR00789">
    <property type="entry name" value="OSIALOPTASE"/>
</dbReference>
<keyword evidence="4 16" id="KW-0808">Transferase</keyword>
<dbReference type="NCBIfam" id="TIGR03722">
    <property type="entry name" value="arch_KAE1"/>
    <property type="match status" value="1"/>
</dbReference>
<evidence type="ECO:0000256" key="3">
    <source>
        <dbReference type="ARBA" id="ARBA00022527"/>
    </source>
</evidence>
<dbReference type="InterPro" id="IPR018934">
    <property type="entry name" value="RIO_dom"/>
</dbReference>
<dbReference type="AlphaFoldDB" id="A0A0H1R0W9"/>
<evidence type="ECO:0000259" key="17">
    <source>
        <dbReference type="Pfam" id="PF00814"/>
    </source>
</evidence>
<feature type="binding site" evidence="16">
    <location>
        <position position="131"/>
    </location>
    <ligand>
        <name>Fe cation</name>
        <dbReference type="ChEBI" id="CHEBI:24875"/>
    </ligand>
</feature>
<feature type="binding site" evidence="16">
    <location>
        <position position="176"/>
    </location>
    <ligand>
        <name>L-threonylcarbamoyladenylate</name>
        <dbReference type="ChEBI" id="CHEBI:73682"/>
    </ligand>
</feature>
<dbReference type="PROSITE" id="PS01016">
    <property type="entry name" value="GLYCOPROTEASE"/>
    <property type="match status" value="1"/>
</dbReference>
<dbReference type="STRING" id="1550566.SZ63_05550"/>
<feature type="active site" description="Proton acceptor; for kinase activity" evidence="16">
    <location>
        <position position="444"/>
    </location>
</feature>
<evidence type="ECO:0000256" key="16">
    <source>
        <dbReference type="HAMAP-Rule" id="MF_01447"/>
    </source>
</evidence>
<dbReference type="Gene3D" id="3.30.200.20">
    <property type="entry name" value="Phosphorylase Kinase, domain 1"/>
    <property type="match status" value="1"/>
</dbReference>
<comment type="catalytic activity">
    <reaction evidence="15 16">
        <text>L-seryl-[protein] + ATP = O-phospho-L-seryl-[protein] + ADP + H(+)</text>
        <dbReference type="Rhea" id="RHEA:17989"/>
        <dbReference type="Rhea" id="RHEA-COMP:9863"/>
        <dbReference type="Rhea" id="RHEA-COMP:11604"/>
        <dbReference type="ChEBI" id="CHEBI:15378"/>
        <dbReference type="ChEBI" id="CHEBI:29999"/>
        <dbReference type="ChEBI" id="CHEBI:30616"/>
        <dbReference type="ChEBI" id="CHEBI:83421"/>
        <dbReference type="ChEBI" id="CHEBI:456216"/>
        <dbReference type="EC" id="2.7.11.1"/>
    </reaction>
</comment>
<dbReference type="OrthoDB" id="6818at2157"/>
<dbReference type="GO" id="GO:0005506">
    <property type="term" value="F:iron ion binding"/>
    <property type="evidence" value="ECO:0007669"/>
    <property type="project" value="UniProtKB-UniRule"/>
</dbReference>
<keyword evidence="9 16" id="KW-0067">ATP-binding</keyword>
<dbReference type="NCBIfam" id="NF007174">
    <property type="entry name" value="PRK09605.1"/>
    <property type="match status" value="1"/>
</dbReference>
<protein>
    <recommendedName>
        <fullName evidence="16">Probable bifunctional tRNA threonylcarbamoyladenosine biosynthesis protein</fullName>
    </recommendedName>
    <domain>
        <recommendedName>
            <fullName evidence="16">tRNA N6-adenosine threonylcarbamoyltransferase</fullName>
            <ecNumber evidence="16">2.3.1.234</ecNumber>
        </recommendedName>
        <alternativeName>
            <fullName evidence="16">tRNA threonylcarbamoyladenosine biosynthesis protein Kae1</fullName>
        </alternativeName>
        <alternativeName>
            <fullName evidence="16">t(6)A37 threonylcarbamoyladenosine biosynthesis protein Kae1</fullName>
        </alternativeName>
    </domain>
    <domain>
        <recommendedName>
            <fullName evidence="16">Serine/threonine-protein kinase Bud32</fullName>
            <ecNumber evidence="16">2.7.11.1</ecNumber>
        </recommendedName>
    </domain>
</protein>
<dbReference type="GO" id="GO:0008270">
    <property type="term" value="F:zinc ion binding"/>
    <property type="evidence" value="ECO:0007669"/>
    <property type="project" value="InterPro"/>
</dbReference>
<dbReference type="GO" id="GO:0000408">
    <property type="term" value="C:EKC/KEOPS complex"/>
    <property type="evidence" value="ECO:0007669"/>
    <property type="project" value="InterPro"/>
</dbReference>
<comment type="catalytic activity">
    <reaction evidence="13 16">
        <text>L-threonyl-[protein] + ATP = O-phospho-L-threonyl-[protein] + ADP + H(+)</text>
        <dbReference type="Rhea" id="RHEA:46608"/>
        <dbReference type="Rhea" id="RHEA-COMP:11060"/>
        <dbReference type="Rhea" id="RHEA-COMP:11605"/>
        <dbReference type="ChEBI" id="CHEBI:15378"/>
        <dbReference type="ChEBI" id="CHEBI:30013"/>
        <dbReference type="ChEBI" id="CHEBI:30616"/>
        <dbReference type="ChEBI" id="CHEBI:61977"/>
        <dbReference type="ChEBI" id="CHEBI:456216"/>
        <dbReference type="EC" id="2.7.11.1"/>
    </reaction>
</comment>
<dbReference type="GO" id="GO:0002949">
    <property type="term" value="P:tRNA threonylcarbamoyladenosine modification"/>
    <property type="evidence" value="ECO:0007669"/>
    <property type="project" value="UniProtKB-UniRule"/>
</dbReference>
<dbReference type="PROSITE" id="PS00109">
    <property type="entry name" value="PROTEIN_KINASE_TYR"/>
    <property type="match status" value="1"/>
</dbReference>
<dbReference type="Pfam" id="PF01163">
    <property type="entry name" value="RIO1"/>
    <property type="match status" value="1"/>
</dbReference>
<comment type="caution">
    <text evidence="19">The sequence shown here is derived from an EMBL/GenBank/DDBJ whole genome shotgun (WGS) entry which is preliminary data.</text>
</comment>
<dbReference type="SUPFAM" id="SSF53067">
    <property type="entry name" value="Actin-like ATPase domain"/>
    <property type="match status" value="1"/>
</dbReference>
<keyword evidence="7 16" id="KW-0547">Nucleotide-binding</keyword>
<comment type="similarity">
    <text evidence="16">In the N-terminal section; belongs to the KAE1 / TsaD family.</text>
</comment>
<comment type="subcellular location">
    <subcellularLocation>
        <location evidence="1 16">Cytoplasm</location>
    </subcellularLocation>
</comment>
<keyword evidence="8 16" id="KW-0418">Kinase</keyword>
<dbReference type="GO" id="GO:0004712">
    <property type="term" value="F:protein serine/threonine/tyrosine kinase activity"/>
    <property type="evidence" value="ECO:0007669"/>
    <property type="project" value="UniProtKB-UniRule"/>
</dbReference>
<dbReference type="CDD" id="cd24131">
    <property type="entry name" value="ASKHA_NBD_Kae1_arch_bac"/>
    <property type="match status" value="1"/>
</dbReference>
<feature type="domain" description="Gcp-like" evidence="17">
    <location>
        <begin position="35"/>
        <end position="291"/>
    </location>
</feature>
<comment type="function">
    <text evidence="16">Required for the formation of a threonylcarbamoyl group on adenosine at position 37 (t(6)A37) in tRNAs that read codons beginning with adenine. Is a component of the KEOPS complex that is probably involved in the transfer of the threonylcarbamoyl moiety of threonylcarbamoyl-AMP (TC-AMP) to the N6 group of A37. The Kae1 domain likely plays a direct catalytic role in this reaction. The Bud32 domain probably displays kinase activity that regulates Kae1 function.</text>
</comment>
<gene>
    <name evidence="19" type="ORF">SZ63_05550</name>
</gene>
<comment type="cofactor">
    <cofactor evidence="16">
        <name>Fe(2+)</name>
        <dbReference type="ChEBI" id="CHEBI:29033"/>
    </cofactor>
    <text evidence="16">Binds 1 Fe(2+) ion per subunit.</text>
</comment>
<dbReference type="InterPro" id="IPR011009">
    <property type="entry name" value="Kinase-like_dom_sf"/>
</dbReference>
<dbReference type="FunFam" id="3.30.420.40:FF:000038">
    <property type="entry name" value="Probable tRNA N6-adenosine threonylcarbamoyltransferase"/>
    <property type="match status" value="1"/>
</dbReference>
<sequence>MPDTIPDDGLVLGLEGTAWNLSAALFGDELIALHSSPYVPPKGGIHPREAAQHHASAMKEVVSRVLTEPERIRAIAFSQGPGLGPSLRTVATAARALSIALGVPLVGVNHCVAHVEIGRWATGFSDPIVLYASGANTQVLGYLNGRYRIFGETLDIGLGNGLDKFARSHDLPHPGGPAIERLARQGNYIELPYTVKGMDLAFSGLVSAAQESGAPLEDVCFGLQETAFAMCVEVTERALAHAGKDEVLLVGGVGANGRLQEMLRVMCEERGAAFAVPERTFLGDNGAMIAYTGKIMLEHGVTLPLEESQIRPGYRANEVEVAWRTEPGEVFSIGPHEGGVARGAEAVVEIGEEDVVKRRPSKRYRNPALDRRLIAERTRAEARLIATARRAGVPTPVIRDVTADTIVMERIKGEVLKYVAAPETIRLAGEAVGRLHGTGIVHGDLTTSNMIVRDGQCALIDFGLASTSSEVESRGVDLHVFFQTLESTTENFEELKAAFVEGYTAVFPGADEALAREHEVELRGRYL</sequence>
<evidence type="ECO:0000256" key="14">
    <source>
        <dbReference type="ARBA" id="ARBA00048117"/>
    </source>
</evidence>
<evidence type="ECO:0000256" key="11">
    <source>
        <dbReference type="ARBA" id="ARBA00023268"/>
    </source>
</evidence>
<keyword evidence="12 16" id="KW-0012">Acyltransferase</keyword>
<evidence type="ECO:0000256" key="15">
    <source>
        <dbReference type="ARBA" id="ARBA00048679"/>
    </source>
</evidence>
<dbReference type="InterPro" id="IPR017861">
    <property type="entry name" value="KAE1/TsaD"/>
</dbReference>
<feature type="binding site" evidence="16">
    <location>
        <position position="114"/>
    </location>
    <ligand>
        <name>Fe cation</name>
        <dbReference type="ChEBI" id="CHEBI:24875"/>
    </ligand>
</feature>
<feature type="binding site" evidence="16">
    <location>
        <begin position="340"/>
        <end position="348"/>
    </location>
    <ligand>
        <name>ATP</name>
        <dbReference type="ChEBI" id="CHEBI:30616"/>
    </ligand>
</feature>
<feature type="domain" description="RIO-type" evidence="18">
    <location>
        <begin position="367"/>
        <end position="467"/>
    </location>
</feature>
<dbReference type="NCBIfam" id="TIGR00329">
    <property type="entry name" value="gcp_kae1"/>
    <property type="match status" value="1"/>
</dbReference>
<dbReference type="GO" id="GO:0061711">
    <property type="term" value="F:tRNA N(6)-L-threonylcarbamoyladenine synthase activity"/>
    <property type="evidence" value="ECO:0007669"/>
    <property type="project" value="UniProtKB-EC"/>
</dbReference>
<dbReference type="RefSeq" id="WP_048182407.1">
    <property type="nucleotide sequence ID" value="NZ_JXOJ01000002.1"/>
</dbReference>
<dbReference type="Pfam" id="PF00814">
    <property type="entry name" value="TsaD"/>
    <property type="match status" value="1"/>
</dbReference>
<dbReference type="Gene3D" id="1.10.510.10">
    <property type="entry name" value="Transferase(Phosphotransferase) domain 1"/>
    <property type="match status" value="1"/>
</dbReference>
<dbReference type="Proteomes" id="UP000035301">
    <property type="component" value="Unassembled WGS sequence"/>
</dbReference>
<keyword evidence="6 16" id="KW-0479">Metal-binding</keyword>
<dbReference type="GO" id="GO:0005524">
    <property type="term" value="F:ATP binding"/>
    <property type="evidence" value="ECO:0007669"/>
    <property type="project" value="UniProtKB-UniRule"/>
</dbReference>
<dbReference type="GO" id="GO:0005737">
    <property type="term" value="C:cytoplasm"/>
    <property type="evidence" value="ECO:0007669"/>
    <property type="project" value="UniProtKB-SubCell"/>
</dbReference>
<comment type="similarity">
    <text evidence="16">In the C-terminal section; belongs to the protein kinase superfamily. Tyr protein kinase family. BUD32 subfamily.</text>
</comment>
<dbReference type="InterPro" id="IPR043129">
    <property type="entry name" value="ATPase_NBD"/>
</dbReference>
<dbReference type="NCBIfam" id="TIGR03724">
    <property type="entry name" value="arch_bud32"/>
    <property type="match status" value="1"/>
</dbReference>
<dbReference type="SUPFAM" id="SSF56112">
    <property type="entry name" value="Protein kinase-like (PK-like)"/>
    <property type="match status" value="1"/>
</dbReference>
<name>A0A0H1R0W9_9EURY</name>
<dbReference type="InterPro" id="IPR000905">
    <property type="entry name" value="Gcp-like_dom"/>
</dbReference>
<evidence type="ECO:0000256" key="9">
    <source>
        <dbReference type="ARBA" id="ARBA00022840"/>
    </source>
</evidence>
<evidence type="ECO:0000313" key="20">
    <source>
        <dbReference type="Proteomes" id="UP000035301"/>
    </source>
</evidence>
<dbReference type="InterPro" id="IPR022495">
    <property type="entry name" value="Bud32"/>
</dbReference>
<keyword evidence="5 16" id="KW-0819">tRNA processing</keyword>
<feature type="binding site" evidence="16">
    <location>
        <position position="357"/>
    </location>
    <ligand>
        <name>ATP</name>
        <dbReference type="ChEBI" id="CHEBI:30616"/>
    </ligand>
</feature>
<keyword evidence="2 16" id="KW-0963">Cytoplasm</keyword>
<dbReference type="EMBL" id="JXOJ01000002">
    <property type="protein sequence ID" value="KLK88481.1"/>
    <property type="molecule type" value="Genomic_DNA"/>
</dbReference>
<evidence type="ECO:0000256" key="1">
    <source>
        <dbReference type="ARBA" id="ARBA00004496"/>
    </source>
</evidence>
<dbReference type="Gene3D" id="3.30.420.40">
    <property type="match status" value="2"/>
</dbReference>
<feature type="binding site" evidence="16">
    <location>
        <position position="284"/>
    </location>
    <ligand>
        <name>Fe cation</name>
        <dbReference type="ChEBI" id="CHEBI:24875"/>
    </ligand>
</feature>
<dbReference type="InterPro" id="IPR034680">
    <property type="entry name" value="Kae1_archaea_euk"/>
</dbReference>
<evidence type="ECO:0000256" key="12">
    <source>
        <dbReference type="ARBA" id="ARBA00023315"/>
    </source>
</evidence>
<dbReference type="GO" id="GO:0106310">
    <property type="term" value="F:protein serine kinase activity"/>
    <property type="evidence" value="ECO:0007669"/>
    <property type="project" value="RHEA"/>
</dbReference>